<dbReference type="SUPFAM" id="SSF56219">
    <property type="entry name" value="DNase I-like"/>
    <property type="match status" value="1"/>
</dbReference>
<organism evidence="2 3">
    <name type="scientific">Streptacidiphilus alkalitolerans</name>
    <dbReference type="NCBI Taxonomy" id="3342712"/>
    <lineage>
        <taxon>Bacteria</taxon>
        <taxon>Bacillati</taxon>
        <taxon>Actinomycetota</taxon>
        <taxon>Actinomycetes</taxon>
        <taxon>Kitasatosporales</taxon>
        <taxon>Streptomycetaceae</taxon>
        <taxon>Streptacidiphilus</taxon>
    </lineage>
</organism>
<keyword evidence="2" id="KW-0540">Nuclease</keyword>
<name>A0ABV6X228_9ACTN</name>
<sequence length="250" mass="26858">MTAGQLRVVSWNIREGVPVRDPGGTVADALTEAVHRHGPDVLAVQEAPFDPDGGSPLLDAVAVAAGLPHRLYFPYSPAMHLAGGRAGLALLGREPWTEGVRSLLPNPGLRRTTPDRELVTWEKGMLFGRQSLGGRQVWVGCVHLPPFHLFRTAPDDPSVRGVWTGLASFINALPAGPLVVCADLNSERRSLLMDRLPERPLRSAVTAGTSPIGMAVDDVLFGPEFLLRSSSVRFGFSDHALCAVTLELKP</sequence>
<proteinExistence type="predicted"/>
<dbReference type="Proteomes" id="UP001592530">
    <property type="component" value="Unassembled WGS sequence"/>
</dbReference>
<dbReference type="Pfam" id="PF03372">
    <property type="entry name" value="Exo_endo_phos"/>
    <property type="match status" value="1"/>
</dbReference>
<evidence type="ECO:0000259" key="1">
    <source>
        <dbReference type="Pfam" id="PF03372"/>
    </source>
</evidence>
<dbReference type="Gene3D" id="3.60.10.10">
    <property type="entry name" value="Endonuclease/exonuclease/phosphatase"/>
    <property type="match status" value="1"/>
</dbReference>
<dbReference type="GO" id="GO:0004519">
    <property type="term" value="F:endonuclease activity"/>
    <property type="evidence" value="ECO:0007669"/>
    <property type="project" value="UniProtKB-KW"/>
</dbReference>
<reference evidence="2 3" key="1">
    <citation type="submission" date="2024-09" db="EMBL/GenBank/DDBJ databases">
        <authorList>
            <person name="Lee S.D."/>
        </authorList>
    </citation>
    <scope>NUCLEOTIDE SEQUENCE [LARGE SCALE GENOMIC DNA]</scope>
    <source>
        <strain evidence="2 3">N1-3</strain>
    </source>
</reference>
<feature type="domain" description="Endonuclease/exonuclease/phosphatase" evidence="1">
    <location>
        <begin position="9"/>
        <end position="239"/>
    </location>
</feature>
<keyword evidence="2" id="KW-0255">Endonuclease</keyword>
<comment type="caution">
    <text evidence="2">The sequence shown here is derived from an EMBL/GenBank/DDBJ whole genome shotgun (WGS) entry which is preliminary data.</text>
</comment>
<gene>
    <name evidence="2" type="ORF">ACEZDB_16960</name>
</gene>
<dbReference type="EMBL" id="JBHEZY010000006">
    <property type="protein sequence ID" value="MFC1432340.1"/>
    <property type="molecule type" value="Genomic_DNA"/>
</dbReference>
<dbReference type="InterPro" id="IPR005135">
    <property type="entry name" value="Endo/exonuclease/phosphatase"/>
</dbReference>
<keyword evidence="2" id="KW-0378">Hydrolase</keyword>
<dbReference type="InterPro" id="IPR036691">
    <property type="entry name" value="Endo/exonu/phosph_ase_sf"/>
</dbReference>
<evidence type="ECO:0000313" key="2">
    <source>
        <dbReference type="EMBL" id="MFC1432340.1"/>
    </source>
</evidence>
<protein>
    <submittedName>
        <fullName evidence="2">Endonuclease/exonuclease/phosphatase family protein</fullName>
    </submittedName>
</protein>
<evidence type="ECO:0000313" key="3">
    <source>
        <dbReference type="Proteomes" id="UP001592530"/>
    </source>
</evidence>
<dbReference type="RefSeq" id="WP_380554068.1">
    <property type="nucleotide sequence ID" value="NZ_JBHEZY010000006.1"/>
</dbReference>
<accession>A0ABV6X228</accession>